<reference evidence="2 3" key="1">
    <citation type="submission" date="2019-09" db="EMBL/GenBank/DDBJ databases">
        <title>Complete genome sequencing of four Arcobacter species reveals a diverse suite of mobile elements.</title>
        <authorList>
            <person name="Miller W.G."/>
            <person name="Yee E."/>
            <person name="Bono J.L."/>
        </authorList>
    </citation>
    <scope>NUCLEOTIDE SEQUENCE [LARGE SCALE GENOMIC DNA]</scope>
    <source>
        <strain evidence="2 3">CCUG 56899</strain>
    </source>
</reference>
<sequence>MNIDKVIEIFSETRKESSLPRPIVEKLNLIEEYGIEFDKFALKNLEQTVLLVGIDSYNLALENDIKIEIGTLGENILVSFDPHRFDIGTKFQIGDDAIIEITQICTVCNHLSVFDKKLPNLLKKKRGVYCKIVKSGLILKNMTIKSLFIKNNLK</sequence>
<proteinExistence type="predicted"/>
<evidence type="ECO:0000259" key="1">
    <source>
        <dbReference type="PROSITE" id="PS51340"/>
    </source>
</evidence>
<accession>A0A5C2HE95</accession>
<dbReference type="RefSeq" id="WP_130586940.1">
    <property type="nucleotide sequence ID" value="NZ_CP036246.2"/>
</dbReference>
<gene>
    <name evidence="2" type="ORF">APORC_1656</name>
</gene>
<dbReference type="Pfam" id="PF03473">
    <property type="entry name" value="MOSC"/>
    <property type="match status" value="1"/>
</dbReference>
<protein>
    <submittedName>
        <fullName evidence="2">MOSC domain-containing protein</fullName>
    </submittedName>
</protein>
<dbReference type="InterPro" id="IPR005302">
    <property type="entry name" value="MoCF_Sase_C"/>
</dbReference>
<evidence type="ECO:0000313" key="2">
    <source>
        <dbReference type="EMBL" id="QEP41223.1"/>
    </source>
</evidence>
<feature type="domain" description="MOSC" evidence="1">
    <location>
        <begin position="21"/>
        <end position="147"/>
    </location>
</feature>
<name>A0A5C2HE95_9BACT</name>
<dbReference type="GO" id="GO:0030151">
    <property type="term" value="F:molybdenum ion binding"/>
    <property type="evidence" value="ECO:0007669"/>
    <property type="project" value="InterPro"/>
</dbReference>
<dbReference type="SUPFAM" id="SSF50800">
    <property type="entry name" value="PK beta-barrel domain-like"/>
    <property type="match status" value="1"/>
</dbReference>
<organism evidence="2 3">
    <name type="scientific">Arcobacter porcinus</name>
    <dbReference type="NCBI Taxonomy" id="1935204"/>
    <lineage>
        <taxon>Bacteria</taxon>
        <taxon>Pseudomonadati</taxon>
        <taxon>Campylobacterota</taxon>
        <taxon>Epsilonproteobacteria</taxon>
        <taxon>Campylobacterales</taxon>
        <taxon>Arcobacteraceae</taxon>
        <taxon>Arcobacter</taxon>
    </lineage>
</organism>
<dbReference type="GO" id="GO:0030170">
    <property type="term" value="F:pyridoxal phosphate binding"/>
    <property type="evidence" value="ECO:0007669"/>
    <property type="project" value="InterPro"/>
</dbReference>
<evidence type="ECO:0000313" key="3">
    <source>
        <dbReference type="Proteomes" id="UP000322644"/>
    </source>
</evidence>
<dbReference type="GO" id="GO:0003824">
    <property type="term" value="F:catalytic activity"/>
    <property type="evidence" value="ECO:0007669"/>
    <property type="project" value="InterPro"/>
</dbReference>
<dbReference type="KEGG" id="apoc:APORC_1656"/>
<dbReference type="Proteomes" id="UP000322644">
    <property type="component" value="Chromosome"/>
</dbReference>
<dbReference type="InterPro" id="IPR011037">
    <property type="entry name" value="Pyrv_Knase-like_insert_dom_sf"/>
</dbReference>
<reference evidence="2 3" key="2">
    <citation type="submission" date="2019-09" db="EMBL/GenBank/DDBJ databases">
        <title>Taxonomic note: a critical rebuttal of the proposed division of the genus Arcobacter into six genera, emended descriptions of Arcobacter anaerophilus and the genus Arcobacter, and an assessment of genus-level boundaries for Epsilonproteobacteria using in silico genomic comparator tools.</title>
        <authorList>
            <person name="On S.L.W."/>
            <person name="Miller W.G."/>
            <person name="Biggs P."/>
            <person name="Cornelius A."/>
            <person name="Vandamme P."/>
        </authorList>
    </citation>
    <scope>NUCLEOTIDE SEQUENCE [LARGE SCALE GENOMIC DNA]</scope>
    <source>
        <strain evidence="2 3">CCUG 56899</strain>
    </source>
</reference>
<dbReference type="EMBL" id="CP036246">
    <property type="protein sequence ID" value="QEP41223.1"/>
    <property type="molecule type" value="Genomic_DNA"/>
</dbReference>
<dbReference type="Gene3D" id="2.40.33.20">
    <property type="entry name" value="PK beta-barrel domain-like"/>
    <property type="match status" value="1"/>
</dbReference>
<dbReference type="AlphaFoldDB" id="A0A5C2HE95"/>
<dbReference type="PROSITE" id="PS51340">
    <property type="entry name" value="MOSC"/>
    <property type="match status" value="1"/>
</dbReference>